<dbReference type="Gene3D" id="3.40.50.150">
    <property type="entry name" value="Vaccinia Virus protein VP39"/>
    <property type="match status" value="1"/>
</dbReference>
<reference evidence="3 4" key="1">
    <citation type="submission" date="2017-06" db="EMBL/GenBank/DDBJ databases">
        <title>Ant-infecting Ophiocordyceps genomes reveal a high diversity of potential behavioral manipulation genes and a possible major role for enterotoxins.</title>
        <authorList>
            <person name="De Bekker C."/>
            <person name="Evans H.C."/>
            <person name="Brachmann A."/>
            <person name="Hughes D.P."/>
        </authorList>
    </citation>
    <scope>NUCLEOTIDE SEQUENCE [LARGE SCALE GENOMIC DNA]</scope>
    <source>
        <strain evidence="3 4">Map64</strain>
    </source>
</reference>
<proteinExistence type="predicted"/>
<gene>
    <name evidence="3" type="ORF">CDD81_1880</name>
</gene>
<name>A0A2C5XYT7_9HYPO</name>
<keyword evidence="4" id="KW-1185">Reference proteome</keyword>
<accession>A0A2C5XYT7</accession>
<evidence type="ECO:0000256" key="2">
    <source>
        <dbReference type="ARBA" id="ARBA00022679"/>
    </source>
</evidence>
<dbReference type="AlphaFoldDB" id="A0A2C5XYT7"/>
<dbReference type="PANTHER" id="PTHR13393:SF0">
    <property type="entry name" value="RNA N6-ADENOSINE-METHYLTRANSFERASE METTL16"/>
    <property type="match status" value="1"/>
</dbReference>
<dbReference type="GO" id="GO:0008168">
    <property type="term" value="F:methyltransferase activity"/>
    <property type="evidence" value="ECO:0007669"/>
    <property type="project" value="UniProtKB-KW"/>
</dbReference>
<protein>
    <recommendedName>
        <fullName evidence="5">U6 small nuclear RNA (adenine-(43)-N(6))-methyltransferase</fullName>
    </recommendedName>
</protein>
<dbReference type="STRING" id="1399860.A0A2C5XYT7"/>
<dbReference type="InterPro" id="IPR029063">
    <property type="entry name" value="SAM-dependent_MTases_sf"/>
</dbReference>
<sequence>MSSSACSTDSSSLQAQDVRFRKLYAHAPDFEHLSRCDADFAAVVKGRQLDFCDPKAIMQLTKTLLKLDFGIDCQLPKDRLCPPVANRHNYILWLKDLLDSSSYQLPGQSLTGLDIGTGASCIYPLLGCVQRPWSFIATDIDNESLQWARANVERNGLSNRIRLVARQPHQALIPLDELGIASIDWVMTNPPFYESQQDMLESAKSKSRPPLTACTGSLGEMVTEGGELGFVARILKESLQLQERVQWYTCMLGFLSSVASLVDRLKEAGISNYAVTEFIQGNKTRRWAVGWSLGPMRPAHHVARGTKAASTKMSLLPAPTEADVLDMDICSSIGAFAQTLEGAIGALELLSWEWNQQTLQGTGRAADRSAFSASESRCTSL</sequence>
<dbReference type="EMBL" id="NJET01000154">
    <property type="protein sequence ID" value="PHH60290.1"/>
    <property type="molecule type" value="Genomic_DNA"/>
</dbReference>
<dbReference type="GO" id="GO:0070475">
    <property type="term" value="P:rRNA base methylation"/>
    <property type="evidence" value="ECO:0007669"/>
    <property type="project" value="TreeGrafter"/>
</dbReference>
<evidence type="ECO:0000313" key="4">
    <source>
        <dbReference type="Proteomes" id="UP000226192"/>
    </source>
</evidence>
<dbReference type="Proteomes" id="UP000226192">
    <property type="component" value="Unassembled WGS sequence"/>
</dbReference>
<dbReference type="Pfam" id="PF05971">
    <property type="entry name" value="Methyltransf_10"/>
    <property type="match status" value="1"/>
</dbReference>
<dbReference type="PANTHER" id="PTHR13393">
    <property type="entry name" value="SAM-DEPENDENT METHYLTRANSFERASE"/>
    <property type="match status" value="1"/>
</dbReference>
<evidence type="ECO:0000313" key="3">
    <source>
        <dbReference type="EMBL" id="PHH60290.1"/>
    </source>
</evidence>
<evidence type="ECO:0008006" key="5">
    <source>
        <dbReference type="Google" id="ProtNLM"/>
    </source>
</evidence>
<comment type="caution">
    <text evidence="3">The sequence shown here is derived from an EMBL/GenBank/DDBJ whole genome shotgun (WGS) entry which is preliminary data.</text>
</comment>
<keyword evidence="2" id="KW-0808">Transferase</keyword>
<dbReference type="SUPFAM" id="SSF53335">
    <property type="entry name" value="S-adenosyl-L-methionine-dependent methyltransferases"/>
    <property type="match status" value="1"/>
</dbReference>
<dbReference type="GO" id="GO:0005634">
    <property type="term" value="C:nucleus"/>
    <property type="evidence" value="ECO:0007669"/>
    <property type="project" value="TreeGrafter"/>
</dbReference>
<evidence type="ECO:0000256" key="1">
    <source>
        <dbReference type="ARBA" id="ARBA00022603"/>
    </source>
</evidence>
<dbReference type="OrthoDB" id="514248at2759"/>
<dbReference type="InterPro" id="IPR010286">
    <property type="entry name" value="METTL16/RlmF"/>
</dbReference>
<keyword evidence="1" id="KW-0489">Methyltransferase</keyword>
<organism evidence="3 4">
    <name type="scientific">Ophiocordyceps australis</name>
    <dbReference type="NCBI Taxonomy" id="1399860"/>
    <lineage>
        <taxon>Eukaryota</taxon>
        <taxon>Fungi</taxon>
        <taxon>Dikarya</taxon>
        <taxon>Ascomycota</taxon>
        <taxon>Pezizomycotina</taxon>
        <taxon>Sordariomycetes</taxon>
        <taxon>Hypocreomycetidae</taxon>
        <taxon>Hypocreales</taxon>
        <taxon>Ophiocordycipitaceae</taxon>
        <taxon>Ophiocordyceps</taxon>
    </lineage>
</organism>